<dbReference type="EMBL" id="JAHRIQ010109737">
    <property type="protein sequence ID" value="MEQ2257257.1"/>
    <property type="molecule type" value="Genomic_DNA"/>
</dbReference>
<accession>A0ABV0VM05</accession>
<protein>
    <submittedName>
        <fullName evidence="1">Uncharacterized protein</fullName>
    </submittedName>
</protein>
<comment type="caution">
    <text evidence="1">The sequence shown here is derived from an EMBL/GenBank/DDBJ whole genome shotgun (WGS) entry which is preliminary data.</text>
</comment>
<name>A0ABV0VM05_9TELE</name>
<dbReference type="Proteomes" id="UP001482620">
    <property type="component" value="Unassembled WGS sequence"/>
</dbReference>
<keyword evidence="2" id="KW-1185">Reference proteome</keyword>
<organism evidence="1 2">
    <name type="scientific">Ilyodon furcidens</name>
    <name type="common">goldbreast splitfin</name>
    <dbReference type="NCBI Taxonomy" id="33524"/>
    <lineage>
        <taxon>Eukaryota</taxon>
        <taxon>Metazoa</taxon>
        <taxon>Chordata</taxon>
        <taxon>Craniata</taxon>
        <taxon>Vertebrata</taxon>
        <taxon>Euteleostomi</taxon>
        <taxon>Actinopterygii</taxon>
        <taxon>Neopterygii</taxon>
        <taxon>Teleostei</taxon>
        <taxon>Neoteleostei</taxon>
        <taxon>Acanthomorphata</taxon>
        <taxon>Ovalentaria</taxon>
        <taxon>Atherinomorphae</taxon>
        <taxon>Cyprinodontiformes</taxon>
        <taxon>Goodeidae</taxon>
        <taxon>Ilyodon</taxon>
    </lineage>
</organism>
<evidence type="ECO:0000313" key="2">
    <source>
        <dbReference type="Proteomes" id="UP001482620"/>
    </source>
</evidence>
<proteinExistence type="predicted"/>
<sequence length="118" mass="13176">MVVKGPGGADCMAARILSVSPGQPAAVSVCMDGWMTDCSLKCSGVLELDKVLYKCRLFNIYHRAKVKKGHERRVSKNQRLTAHNELRVKKECRFSSLRECTIVGVQYNIIGNTTPDQY</sequence>
<reference evidence="1 2" key="1">
    <citation type="submission" date="2021-06" db="EMBL/GenBank/DDBJ databases">
        <authorList>
            <person name="Palmer J.M."/>
        </authorList>
    </citation>
    <scope>NUCLEOTIDE SEQUENCE [LARGE SCALE GENOMIC DNA]</scope>
    <source>
        <strain evidence="2">if_2019</strain>
        <tissue evidence="1">Muscle</tissue>
    </source>
</reference>
<evidence type="ECO:0000313" key="1">
    <source>
        <dbReference type="EMBL" id="MEQ2257257.1"/>
    </source>
</evidence>
<gene>
    <name evidence="1" type="ORF">ILYODFUR_032892</name>
</gene>